<gene>
    <name evidence="5" type="ORF">HHI36_023970</name>
</gene>
<dbReference type="AlphaFoldDB" id="A0ABD2MVG1"/>
<dbReference type="SMART" id="SM00369">
    <property type="entry name" value="LRR_TYP"/>
    <property type="match status" value="9"/>
</dbReference>
<keyword evidence="3" id="KW-0812">Transmembrane</keyword>
<dbReference type="Gene3D" id="3.80.10.10">
    <property type="entry name" value="Ribonuclease Inhibitor"/>
    <property type="match status" value="3"/>
</dbReference>
<evidence type="ECO:0000256" key="2">
    <source>
        <dbReference type="ARBA" id="ARBA00022737"/>
    </source>
</evidence>
<dbReference type="InterPro" id="IPR032675">
    <property type="entry name" value="LRR_dom_sf"/>
</dbReference>
<evidence type="ECO:0000313" key="5">
    <source>
        <dbReference type="EMBL" id="KAL3270389.1"/>
    </source>
</evidence>
<proteinExistence type="predicted"/>
<comment type="caution">
    <text evidence="5">The sequence shown here is derived from an EMBL/GenBank/DDBJ whole genome shotgun (WGS) entry which is preliminary data.</text>
</comment>
<evidence type="ECO:0000313" key="6">
    <source>
        <dbReference type="Proteomes" id="UP001516400"/>
    </source>
</evidence>
<keyword evidence="2" id="KW-0677">Repeat</keyword>
<feature type="signal peptide" evidence="4">
    <location>
        <begin position="1"/>
        <end position="18"/>
    </location>
</feature>
<organism evidence="5 6">
    <name type="scientific">Cryptolaemus montrouzieri</name>
    <dbReference type="NCBI Taxonomy" id="559131"/>
    <lineage>
        <taxon>Eukaryota</taxon>
        <taxon>Metazoa</taxon>
        <taxon>Ecdysozoa</taxon>
        <taxon>Arthropoda</taxon>
        <taxon>Hexapoda</taxon>
        <taxon>Insecta</taxon>
        <taxon>Pterygota</taxon>
        <taxon>Neoptera</taxon>
        <taxon>Endopterygota</taxon>
        <taxon>Coleoptera</taxon>
        <taxon>Polyphaga</taxon>
        <taxon>Cucujiformia</taxon>
        <taxon>Coccinelloidea</taxon>
        <taxon>Coccinellidae</taxon>
        <taxon>Scymninae</taxon>
        <taxon>Scymnini</taxon>
        <taxon>Cryptolaemus</taxon>
    </lineage>
</organism>
<dbReference type="Pfam" id="PF13855">
    <property type="entry name" value="LRR_8"/>
    <property type="match status" value="3"/>
</dbReference>
<evidence type="ECO:0000256" key="1">
    <source>
        <dbReference type="ARBA" id="ARBA00022614"/>
    </source>
</evidence>
<keyword evidence="6" id="KW-1185">Reference proteome</keyword>
<dbReference type="InterPro" id="IPR001611">
    <property type="entry name" value="Leu-rich_rpt"/>
</dbReference>
<dbReference type="PANTHER" id="PTHR45712">
    <property type="entry name" value="AGAP008170-PA"/>
    <property type="match status" value="1"/>
</dbReference>
<dbReference type="InterPro" id="IPR050333">
    <property type="entry name" value="SLRP"/>
</dbReference>
<dbReference type="EMBL" id="JABFTP020000024">
    <property type="protein sequence ID" value="KAL3270389.1"/>
    <property type="molecule type" value="Genomic_DNA"/>
</dbReference>
<keyword evidence="3" id="KW-1133">Transmembrane helix</keyword>
<protein>
    <submittedName>
        <fullName evidence="5">Uncharacterized protein</fullName>
    </submittedName>
</protein>
<dbReference type="InterPro" id="IPR003591">
    <property type="entry name" value="Leu-rich_rpt_typical-subtyp"/>
</dbReference>
<keyword evidence="4" id="KW-0732">Signal</keyword>
<dbReference type="FunFam" id="3.80.10.10:FF:001164">
    <property type="entry name" value="GH01279p"/>
    <property type="match status" value="1"/>
</dbReference>
<feature type="transmembrane region" description="Helical" evidence="3">
    <location>
        <begin position="493"/>
        <end position="518"/>
    </location>
</feature>
<dbReference type="PANTHER" id="PTHR45712:SF22">
    <property type="entry name" value="INSULIN-LIKE GROWTH FACTOR-BINDING PROTEIN COMPLEX ACID LABILE SUBUNIT"/>
    <property type="match status" value="1"/>
</dbReference>
<dbReference type="PROSITE" id="PS51257">
    <property type="entry name" value="PROKAR_LIPOPROTEIN"/>
    <property type="match status" value="1"/>
</dbReference>
<evidence type="ECO:0000256" key="3">
    <source>
        <dbReference type="SAM" id="Phobius"/>
    </source>
</evidence>
<reference evidence="5 6" key="1">
    <citation type="journal article" date="2021" name="BMC Biol.">
        <title>Horizontally acquired antibacterial genes associated with adaptive radiation of ladybird beetles.</title>
        <authorList>
            <person name="Li H.S."/>
            <person name="Tang X.F."/>
            <person name="Huang Y.H."/>
            <person name="Xu Z.Y."/>
            <person name="Chen M.L."/>
            <person name="Du X.Y."/>
            <person name="Qiu B.Y."/>
            <person name="Chen P.T."/>
            <person name="Zhang W."/>
            <person name="Slipinski A."/>
            <person name="Escalona H.E."/>
            <person name="Waterhouse R.M."/>
            <person name="Zwick A."/>
            <person name="Pang H."/>
        </authorList>
    </citation>
    <scope>NUCLEOTIDE SEQUENCE [LARGE SCALE GENOMIC DNA]</scope>
    <source>
        <strain evidence="5">SYSU2018</strain>
    </source>
</reference>
<dbReference type="PROSITE" id="PS51450">
    <property type="entry name" value="LRR"/>
    <property type="match status" value="6"/>
</dbReference>
<name>A0ABD2MVG1_9CUCU</name>
<accession>A0ABD2MVG1</accession>
<feature type="chain" id="PRO_5044810192" evidence="4">
    <location>
        <begin position="19"/>
        <end position="592"/>
    </location>
</feature>
<dbReference type="Proteomes" id="UP001516400">
    <property type="component" value="Unassembled WGS sequence"/>
</dbReference>
<sequence>MELRHLFVISILWQLSAACMNKCTCSPDSRGRNSVICKEGGYVGPLNLEGIDRNTEVLIISAPENNMNSLTMVPAFTELGRLEEIHITRSNIPQLGDRFFHALGNLSVLNLSQNNITQVIDRNFIGLVKLKELFLDDNSIVSLPSGTFSALKELRVLSIQRNRINELVHSVFLHVKQLRVVKLSGNPLRELHIEAFRDVRELRSLECRGCALTDMNKQIHPSLSHLNHLDLGDNHLRYIEKEDFQNLRSLKYLKLDGNKLTHLKEYTFSHLSELRKLNLAKNAITSVSVSAVENVNNLTELDLSYNQIVALKSNVFDSIVENLLILNLNGNPIDLSLMKFLLKKLKLRELRLRQCGIFVINENVFSSTLISLDLSKNYLTALDGNVLPDSLYYLDLSYNKFKGIANADLLDTIENINVTLLEGNPWSCDLCFIVPMINRVNRSAIFRNIICSQPYVVEGKKLESLDRNQLSWCTSGAYTTGANFFSITEHSSIGIIAAGMSVCLLFFILLSVFGMICYSKRHAAKYYTHEDKLANTQDSIFENQSPLFCDDRELSFKFPLDANVNEKKVAIATIDEIKKEHKIMNIVQIEGV</sequence>
<keyword evidence="1" id="KW-0433">Leucine-rich repeat</keyword>
<keyword evidence="3" id="KW-0472">Membrane</keyword>
<dbReference type="SUPFAM" id="SSF52047">
    <property type="entry name" value="RNI-like"/>
    <property type="match status" value="1"/>
</dbReference>
<evidence type="ECO:0000256" key="4">
    <source>
        <dbReference type="SAM" id="SignalP"/>
    </source>
</evidence>